<name>A0A7J9NK31_METMI</name>
<gene>
    <name evidence="2" type="ORF">HNP87_001462</name>
</gene>
<feature type="transmembrane region" description="Helical" evidence="1">
    <location>
        <begin position="42"/>
        <end position="68"/>
    </location>
</feature>
<proteinExistence type="predicted"/>
<accession>A0A7J9NK31</accession>
<dbReference type="Proteomes" id="UP000563838">
    <property type="component" value="Unassembled WGS sequence"/>
</dbReference>
<sequence>MEFKKNLTDLITIILRNWFSAILSLILAISSFFYINTILENIWAILGIYATILSILISATYISAQVAISGFGSKVWKNYSDDGYIKFYVYLFPSIFILGAILGILDFEYPNLTMNINNLFILEFFKKNIIDYGLSGFFLGIFTFFITFSLFNVPNYLKHVMEILNPTNIILNALKQISTSKNYGENEKKIVEYIEATFKELNRKEQYDTILDCLKLLYGEEFKTISDTKLNNFREFSYDYNILLYRIYLMEYPENYEIAIKISIISGFETIYKCLCNKNNNAHISIKHICDITCDAVEKYDPNGRLNYTDHSLSEIRFNEIISKTLESFQDLKLYSFKKTNSNIVKNNLKSIFTYSITLSRAFISKWVEFYPKLDKKTRIWQYILKSNWINHIIEMINEDTFKIIEESENENEVKYLIEYLTEFYKKLILTKDFDYKIDSDYLFEIEHRLIATSLCKLINVLESKKYIGSLDSVLRDVINIEDKSIYILHIFSEKSCFYHEERKTGLNNLKLIKLMRKFIKNTEENQYLLLIVIWEWNITLKNFLENGPQNINLNDLDKLCSEEYFKKWIAENKYENRVGEIKNILSNSK</sequence>
<evidence type="ECO:0000313" key="2">
    <source>
        <dbReference type="EMBL" id="MBA2840930.1"/>
    </source>
</evidence>
<feature type="transmembrane region" description="Helical" evidence="1">
    <location>
        <begin position="129"/>
        <end position="151"/>
    </location>
</feature>
<evidence type="ECO:0000256" key="1">
    <source>
        <dbReference type="SAM" id="Phobius"/>
    </source>
</evidence>
<keyword evidence="1" id="KW-1133">Transmembrane helix</keyword>
<feature type="transmembrane region" description="Helical" evidence="1">
    <location>
        <begin position="88"/>
        <end position="109"/>
    </location>
</feature>
<dbReference type="RefSeq" id="WP_181488770.1">
    <property type="nucleotide sequence ID" value="NZ_JACDUI010000002.1"/>
</dbReference>
<organism evidence="2 3">
    <name type="scientific">Methanococcus maripaludis</name>
    <name type="common">Methanococcus deltae</name>
    <dbReference type="NCBI Taxonomy" id="39152"/>
    <lineage>
        <taxon>Archaea</taxon>
        <taxon>Methanobacteriati</taxon>
        <taxon>Methanobacteriota</taxon>
        <taxon>Methanomada group</taxon>
        <taxon>Methanococci</taxon>
        <taxon>Methanococcales</taxon>
        <taxon>Methanococcaceae</taxon>
        <taxon>Methanococcus</taxon>
    </lineage>
</organism>
<feature type="transmembrane region" description="Helical" evidence="1">
    <location>
        <begin position="13"/>
        <end position="35"/>
    </location>
</feature>
<protein>
    <submittedName>
        <fullName evidence="2">Uncharacterized protein</fullName>
    </submittedName>
</protein>
<keyword evidence="1" id="KW-0812">Transmembrane</keyword>
<dbReference type="EMBL" id="JACDUI010000002">
    <property type="protein sequence ID" value="MBA2840930.1"/>
    <property type="molecule type" value="Genomic_DNA"/>
</dbReference>
<evidence type="ECO:0000313" key="3">
    <source>
        <dbReference type="Proteomes" id="UP000563838"/>
    </source>
</evidence>
<keyword evidence="1" id="KW-0472">Membrane</keyword>
<comment type="caution">
    <text evidence="2">The sequence shown here is derived from an EMBL/GenBank/DDBJ whole genome shotgun (WGS) entry which is preliminary data.</text>
</comment>
<reference evidence="2 3" key="1">
    <citation type="submission" date="2020-07" db="EMBL/GenBank/DDBJ databases">
        <title>Genomic Encyclopedia of Type Strains, Phase IV (KMG-V): Genome sequencing to study the core and pangenomes of soil and plant-associated prokaryotes.</title>
        <authorList>
            <person name="Whitman W."/>
        </authorList>
    </citation>
    <scope>NUCLEOTIDE SEQUENCE [LARGE SCALE GENOMIC DNA]</scope>
    <source>
        <strain evidence="2 3">A4</strain>
    </source>
</reference>
<dbReference type="AlphaFoldDB" id="A0A7J9NK31"/>